<protein>
    <submittedName>
        <fullName evidence="1">Uncharacterized protein</fullName>
    </submittedName>
</protein>
<evidence type="ECO:0000313" key="1">
    <source>
        <dbReference type="EMBL" id="OGI87575.1"/>
    </source>
</evidence>
<sequence length="61" mass="7100">MQKSYVGAKKSLIFCFKCCIFYTRPYRLIVRTRASQALNLGAIPSKVTRHKKTNENIYKKS</sequence>
<reference evidence="1 2" key="1">
    <citation type="journal article" date="2016" name="Nat. Commun.">
        <title>Thousands of microbial genomes shed light on interconnected biogeochemical processes in an aquifer system.</title>
        <authorList>
            <person name="Anantharaman K."/>
            <person name="Brown C.T."/>
            <person name="Hug L.A."/>
            <person name="Sharon I."/>
            <person name="Castelle C.J."/>
            <person name="Probst A.J."/>
            <person name="Thomas B.C."/>
            <person name="Singh A."/>
            <person name="Wilkins M.J."/>
            <person name="Karaoz U."/>
            <person name="Brodie E.L."/>
            <person name="Williams K.H."/>
            <person name="Hubbard S.S."/>
            <person name="Banfield J.F."/>
        </authorList>
    </citation>
    <scope>NUCLEOTIDE SEQUENCE [LARGE SCALE GENOMIC DNA]</scope>
</reference>
<dbReference type="EMBL" id="MFUR01000001">
    <property type="protein sequence ID" value="OGI87575.1"/>
    <property type="molecule type" value="Genomic_DNA"/>
</dbReference>
<gene>
    <name evidence="1" type="ORF">A3A91_01535</name>
</gene>
<proteinExistence type="predicted"/>
<comment type="caution">
    <text evidence="1">The sequence shown here is derived from an EMBL/GenBank/DDBJ whole genome shotgun (WGS) entry which is preliminary data.</text>
</comment>
<dbReference type="Proteomes" id="UP000177001">
    <property type="component" value="Unassembled WGS sequence"/>
</dbReference>
<name>A0A1F6X0S4_9BACT</name>
<dbReference type="AlphaFoldDB" id="A0A1F6X0S4"/>
<organism evidence="1 2">
    <name type="scientific">Candidatus Nomurabacteria bacterium RIFCSPLOWO2_01_FULL_36_16</name>
    <dbReference type="NCBI Taxonomy" id="1801767"/>
    <lineage>
        <taxon>Bacteria</taxon>
        <taxon>Candidatus Nomuraibacteriota</taxon>
    </lineage>
</organism>
<evidence type="ECO:0000313" key="2">
    <source>
        <dbReference type="Proteomes" id="UP000177001"/>
    </source>
</evidence>
<accession>A0A1F6X0S4</accession>